<evidence type="ECO:0000313" key="2">
    <source>
        <dbReference type="EMBL" id="SPZ83531.1"/>
    </source>
</evidence>
<reference evidence="3 5" key="2">
    <citation type="submission" date="2019-10" db="EMBL/GenBank/DDBJ databases">
        <authorList>
            <person name="Karimi E."/>
        </authorList>
    </citation>
    <scope>NUCLEOTIDE SEQUENCE [LARGE SCALE GENOMIC DNA]</scope>
    <source>
        <strain evidence="3">Sphingobacterium sp. 8BC</strain>
    </source>
</reference>
<accession>A0A654CSM9</accession>
<feature type="domain" description="3-hydroxyacyl-CoA dehydrogenase NAD binding" evidence="1">
    <location>
        <begin position="18"/>
        <end position="197"/>
    </location>
</feature>
<sequence>MTLIFINFNCRTNEFNKKITVAGSGVLGYQIAFQTAFHGFDVTVYDINAEIVNRAKSKFDDLAKNYRIDIQATDAQIAAAKEHLSYTSNLEEALKDADLLIEAIPEEIQIKKDFYKQAAQLAADKTIFASNSSTLLPSQFADSTGRPQQFLNLHFANQIWLRNTAEIMAHPKTDENIKKEIIQFSKDIGMVPIVVNKEVHHGWRALFFLFLLRRDA</sequence>
<evidence type="ECO:0000313" key="5">
    <source>
        <dbReference type="Proteomes" id="UP000432350"/>
    </source>
</evidence>
<dbReference type="EMBL" id="UAUU01000002">
    <property type="protein sequence ID" value="SPZ83531.1"/>
    <property type="molecule type" value="Genomic_DNA"/>
</dbReference>
<proteinExistence type="predicted"/>
<dbReference type="Proteomes" id="UP000432350">
    <property type="component" value="Unassembled WGS sequence"/>
</dbReference>
<reference evidence="2 4" key="1">
    <citation type="submission" date="2018-06" db="EMBL/GenBank/DDBJ databases">
        <authorList>
            <consortium name="Pathogen Informatics"/>
            <person name="Doyle S."/>
        </authorList>
    </citation>
    <scope>NUCLEOTIDE SEQUENCE [LARGE SCALE GENOMIC DNA]</scope>
    <source>
        <strain evidence="2 4">NCTC11343</strain>
    </source>
</reference>
<evidence type="ECO:0000313" key="3">
    <source>
        <dbReference type="EMBL" id="VXC95670.1"/>
    </source>
</evidence>
<dbReference type="Proteomes" id="UP000251241">
    <property type="component" value="Unassembled WGS sequence"/>
</dbReference>
<gene>
    <name evidence="2" type="primary">paaH_1</name>
    <name evidence="3" type="synonym">paaH</name>
    <name evidence="2" type="ORF">NCTC11343_00050</name>
    <name evidence="3" type="ORF">SPHINGO8BC_51135</name>
</gene>
<keyword evidence="2" id="KW-0560">Oxidoreductase</keyword>
<dbReference type="RefSeq" id="WP_201303490.1">
    <property type="nucleotide sequence ID" value="NZ_CP068086.1"/>
</dbReference>
<organism evidence="2 4">
    <name type="scientific">Sphingobacterium multivorum</name>
    <dbReference type="NCBI Taxonomy" id="28454"/>
    <lineage>
        <taxon>Bacteria</taxon>
        <taxon>Pseudomonadati</taxon>
        <taxon>Bacteroidota</taxon>
        <taxon>Sphingobacteriia</taxon>
        <taxon>Sphingobacteriales</taxon>
        <taxon>Sphingobacteriaceae</taxon>
        <taxon>Sphingobacterium</taxon>
    </lineage>
</organism>
<evidence type="ECO:0000259" key="1">
    <source>
        <dbReference type="Pfam" id="PF02737"/>
    </source>
</evidence>
<dbReference type="EC" id="1.1.1.157" evidence="2 3"/>
<dbReference type="GO" id="GO:0006631">
    <property type="term" value="P:fatty acid metabolic process"/>
    <property type="evidence" value="ECO:0007669"/>
    <property type="project" value="InterPro"/>
</dbReference>
<dbReference type="GO" id="GO:0070403">
    <property type="term" value="F:NAD+ binding"/>
    <property type="evidence" value="ECO:0007669"/>
    <property type="project" value="InterPro"/>
</dbReference>
<dbReference type="InterPro" id="IPR036291">
    <property type="entry name" value="NAD(P)-bd_dom_sf"/>
</dbReference>
<accession>A0A2X2ITT5</accession>
<protein>
    <submittedName>
        <fullName evidence="2">Probable 3-hydroxybutyryl-CoA dehydrogenase</fullName>
        <ecNumber evidence="2 3">1.1.1.157</ecNumber>
    </submittedName>
    <submittedName>
        <fullName evidence="3">Putative 3-hydroxybutyryl-CoA dehydrogenase</fullName>
    </submittedName>
</protein>
<dbReference type="EMBL" id="CABWMV010000024">
    <property type="protein sequence ID" value="VXC95670.1"/>
    <property type="molecule type" value="Genomic_DNA"/>
</dbReference>
<dbReference type="InterPro" id="IPR006176">
    <property type="entry name" value="3-OHacyl-CoA_DH_NAD-bd"/>
</dbReference>
<dbReference type="Pfam" id="PF02737">
    <property type="entry name" value="3HCDH_N"/>
    <property type="match status" value="1"/>
</dbReference>
<name>A0A2X2ITT5_SPHMU</name>
<dbReference type="AlphaFoldDB" id="A0A2X2ITT5"/>
<dbReference type="GO" id="GO:0008691">
    <property type="term" value="F:3-hydroxybutyryl-CoA dehydrogenase activity"/>
    <property type="evidence" value="ECO:0007669"/>
    <property type="project" value="UniProtKB-EC"/>
</dbReference>
<dbReference type="PANTHER" id="PTHR48075:SF5">
    <property type="entry name" value="3-HYDROXYBUTYRYL-COA DEHYDROGENASE"/>
    <property type="match status" value="1"/>
</dbReference>
<dbReference type="Gene3D" id="3.40.50.720">
    <property type="entry name" value="NAD(P)-binding Rossmann-like Domain"/>
    <property type="match status" value="1"/>
</dbReference>
<dbReference type="PANTHER" id="PTHR48075">
    <property type="entry name" value="3-HYDROXYACYL-COA DEHYDROGENASE FAMILY PROTEIN"/>
    <property type="match status" value="1"/>
</dbReference>
<dbReference type="GeneID" id="97181804"/>
<evidence type="ECO:0000313" key="4">
    <source>
        <dbReference type="Proteomes" id="UP000251241"/>
    </source>
</evidence>
<dbReference type="SUPFAM" id="SSF51735">
    <property type="entry name" value="NAD(P)-binding Rossmann-fold domains"/>
    <property type="match status" value="1"/>
</dbReference>